<dbReference type="PANTHER" id="PTHR24345:SF91">
    <property type="entry name" value="SERINE_THREONINE-PROTEIN KINASE PLK4"/>
    <property type="match status" value="1"/>
</dbReference>
<evidence type="ECO:0000256" key="7">
    <source>
        <dbReference type="ARBA" id="ARBA00047899"/>
    </source>
</evidence>
<dbReference type="PANTHER" id="PTHR24345">
    <property type="entry name" value="SERINE/THREONINE-PROTEIN KINASE PLK"/>
    <property type="match status" value="1"/>
</dbReference>
<evidence type="ECO:0000256" key="6">
    <source>
        <dbReference type="ARBA" id="ARBA00022840"/>
    </source>
</evidence>
<keyword evidence="2 10" id="KW-0723">Serine/threonine-protein kinase</keyword>
<dbReference type="PROSITE" id="PS00108">
    <property type="entry name" value="PROTEIN_KINASE_ST"/>
    <property type="match status" value="1"/>
</dbReference>
<dbReference type="GO" id="GO:0005524">
    <property type="term" value="F:ATP binding"/>
    <property type="evidence" value="ECO:0007669"/>
    <property type="project" value="UniProtKB-UniRule"/>
</dbReference>
<dbReference type="FunFam" id="3.30.200.20:FF:000003">
    <property type="entry name" value="Non-specific serine/threonine protein kinase"/>
    <property type="match status" value="1"/>
</dbReference>
<evidence type="ECO:0000256" key="2">
    <source>
        <dbReference type="ARBA" id="ARBA00022527"/>
    </source>
</evidence>
<dbReference type="PROSITE" id="PS50011">
    <property type="entry name" value="PROTEIN_KINASE_DOM"/>
    <property type="match status" value="1"/>
</dbReference>
<dbReference type="Pfam" id="PF00069">
    <property type="entry name" value="Pkinase"/>
    <property type="match status" value="1"/>
</dbReference>
<proteinExistence type="inferred from homology"/>
<dbReference type="AlphaFoldDB" id="A0A6J8CVF4"/>
<evidence type="ECO:0000259" key="11">
    <source>
        <dbReference type="PROSITE" id="PS50011"/>
    </source>
</evidence>
<dbReference type="EC" id="2.7.11.1" evidence="1"/>
<feature type="domain" description="Protein kinase" evidence="11">
    <location>
        <begin position="26"/>
        <end position="280"/>
    </location>
</feature>
<evidence type="ECO:0000313" key="12">
    <source>
        <dbReference type="EMBL" id="CAC5399496.1"/>
    </source>
</evidence>
<evidence type="ECO:0000256" key="9">
    <source>
        <dbReference type="PROSITE-ProRule" id="PRU10141"/>
    </source>
</evidence>
<comment type="similarity">
    <text evidence="10">Belongs to the protein kinase superfamily.</text>
</comment>
<accession>A0A6J8CVF4</accession>
<comment type="catalytic activity">
    <reaction evidence="8">
        <text>L-seryl-[protein] + ATP = O-phospho-L-seryl-[protein] + ADP + H(+)</text>
        <dbReference type="Rhea" id="RHEA:17989"/>
        <dbReference type="Rhea" id="RHEA-COMP:9863"/>
        <dbReference type="Rhea" id="RHEA-COMP:11604"/>
        <dbReference type="ChEBI" id="CHEBI:15378"/>
        <dbReference type="ChEBI" id="CHEBI:29999"/>
        <dbReference type="ChEBI" id="CHEBI:30616"/>
        <dbReference type="ChEBI" id="CHEBI:83421"/>
        <dbReference type="ChEBI" id="CHEBI:456216"/>
        <dbReference type="EC" id="2.7.11.1"/>
    </reaction>
</comment>
<gene>
    <name evidence="12" type="ORF">MCOR_33756</name>
</gene>
<reference evidence="12 13" key="1">
    <citation type="submission" date="2020-06" db="EMBL/GenBank/DDBJ databases">
        <authorList>
            <person name="Li R."/>
            <person name="Bekaert M."/>
        </authorList>
    </citation>
    <scope>NUCLEOTIDE SEQUENCE [LARGE SCALE GENOMIC DNA]</scope>
    <source>
        <strain evidence="13">wild</strain>
    </source>
</reference>
<keyword evidence="5" id="KW-0418">Kinase</keyword>
<dbReference type="InterPro" id="IPR008271">
    <property type="entry name" value="Ser/Thr_kinase_AS"/>
</dbReference>
<name>A0A6J8CVF4_MYTCO</name>
<dbReference type="GO" id="GO:0004674">
    <property type="term" value="F:protein serine/threonine kinase activity"/>
    <property type="evidence" value="ECO:0007669"/>
    <property type="project" value="UniProtKB-KW"/>
</dbReference>
<evidence type="ECO:0000256" key="1">
    <source>
        <dbReference type="ARBA" id="ARBA00012513"/>
    </source>
</evidence>
<dbReference type="InterPro" id="IPR011009">
    <property type="entry name" value="Kinase-like_dom_sf"/>
</dbReference>
<dbReference type="SMART" id="SM00220">
    <property type="entry name" value="S_TKc"/>
    <property type="match status" value="1"/>
</dbReference>
<dbReference type="CDD" id="cd14003">
    <property type="entry name" value="STKc_AMPK-like"/>
    <property type="match status" value="1"/>
</dbReference>
<evidence type="ECO:0000256" key="10">
    <source>
        <dbReference type="RuleBase" id="RU000304"/>
    </source>
</evidence>
<organism evidence="12 13">
    <name type="scientific">Mytilus coruscus</name>
    <name type="common">Sea mussel</name>
    <dbReference type="NCBI Taxonomy" id="42192"/>
    <lineage>
        <taxon>Eukaryota</taxon>
        <taxon>Metazoa</taxon>
        <taxon>Spiralia</taxon>
        <taxon>Lophotrochozoa</taxon>
        <taxon>Mollusca</taxon>
        <taxon>Bivalvia</taxon>
        <taxon>Autobranchia</taxon>
        <taxon>Pteriomorphia</taxon>
        <taxon>Mytilida</taxon>
        <taxon>Mytiloidea</taxon>
        <taxon>Mytilidae</taxon>
        <taxon>Mytilinae</taxon>
        <taxon>Mytilus</taxon>
    </lineage>
</organism>
<keyword evidence="4 9" id="KW-0547">Nucleotide-binding</keyword>
<evidence type="ECO:0000256" key="3">
    <source>
        <dbReference type="ARBA" id="ARBA00022679"/>
    </source>
</evidence>
<dbReference type="PIRSF" id="PIRSF000654">
    <property type="entry name" value="Integrin-linked_kinase"/>
    <property type="match status" value="1"/>
</dbReference>
<dbReference type="InterPro" id="IPR017441">
    <property type="entry name" value="Protein_kinase_ATP_BS"/>
</dbReference>
<evidence type="ECO:0000256" key="8">
    <source>
        <dbReference type="ARBA" id="ARBA00048679"/>
    </source>
</evidence>
<feature type="binding site" evidence="9">
    <location>
        <position position="55"/>
    </location>
    <ligand>
        <name>ATP</name>
        <dbReference type="ChEBI" id="CHEBI:30616"/>
    </ligand>
</feature>
<dbReference type="OrthoDB" id="193931at2759"/>
<sequence>MACSMFEDVFQDQFIPLDIRKQVGNYKIGKTLGKGSFSTVREGKHLLNEQTVAIKIIPKSSILQQEKIKKRFCSEIKVQKGLDHPNIVRCLEWMETGRNFYLVLELVEGENMKDYLKRKKQIEETEGKSIMRQICSAVDYMHNKGILHRDLKLDNMVLEKDGKVKIADFGLSTSLEGIENKLHFCGSPSFIAPEVLSKRNYTTASDIWSLGVNLFYLLIGTLPFKMESKNNFVSLYFSILQGCEIPATISEECRDLLTKMLTVDEDRRIAMNDILEHKWLTTEVV</sequence>
<dbReference type="InterPro" id="IPR000719">
    <property type="entry name" value="Prot_kinase_dom"/>
</dbReference>
<evidence type="ECO:0000313" key="13">
    <source>
        <dbReference type="Proteomes" id="UP000507470"/>
    </source>
</evidence>
<dbReference type="FunFam" id="1.10.510.10:FF:000571">
    <property type="entry name" value="Maternal embryonic leucine zipper kinase"/>
    <property type="match status" value="1"/>
</dbReference>
<keyword evidence="6 9" id="KW-0067">ATP-binding</keyword>
<comment type="catalytic activity">
    <reaction evidence="7">
        <text>L-threonyl-[protein] + ATP = O-phospho-L-threonyl-[protein] + ADP + H(+)</text>
        <dbReference type="Rhea" id="RHEA:46608"/>
        <dbReference type="Rhea" id="RHEA-COMP:11060"/>
        <dbReference type="Rhea" id="RHEA-COMP:11605"/>
        <dbReference type="ChEBI" id="CHEBI:15378"/>
        <dbReference type="ChEBI" id="CHEBI:30013"/>
        <dbReference type="ChEBI" id="CHEBI:30616"/>
        <dbReference type="ChEBI" id="CHEBI:61977"/>
        <dbReference type="ChEBI" id="CHEBI:456216"/>
        <dbReference type="EC" id="2.7.11.1"/>
    </reaction>
</comment>
<keyword evidence="3" id="KW-0808">Transferase</keyword>
<dbReference type="PROSITE" id="PS00107">
    <property type="entry name" value="PROTEIN_KINASE_ATP"/>
    <property type="match status" value="1"/>
</dbReference>
<protein>
    <recommendedName>
        <fullName evidence="1">non-specific serine/threonine protein kinase</fullName>
        <ecNumber evidence="1">2.7.11.1</ecNumber>
    </recommendedName>
</protein>
<dbReference type="Proteomes" id="UP000507470">
    <property type="component" value="Unassembled WGS sequence"/>
</dbReference>
<evidence type="ECO:0000256" key="4">
    <source>
        <dbReference type="ARBA" id="ARBA00022741"/>
    </source>
</evidence>
<dbReference type="SUPFAM" id="SSF56112">
    <property type="entry name" value="Protein kinase-like (PK-like)"/>
    <property type="match status" value="1"/>
</dbReference>
<dbReference type="GO" id="GO:0005634">
    <property type="term" value="C:nucleus"/>
    <property type="evidence" value="ECO:0007669"/>
    <property type="project" value="TreeGrafter"/>
</dbReference>
<evidence type="ECO:0000256" key="5">
    <source>
        <dbReference type="ARBA" id="ARBA00022777"/>
    </source>
</evidence>
<dbReference type="Gene3D" id="1.10.510.10">
    <property type="entry name" value="Transferase(Phosphotransferase) domain 1"/>
    <property type="match status" value="1"/>
</dbReference>
<keyword evidence="13" id="KW-1185">Reference proteome</keyword>
<dbReference type="EMBL" id="CACVKT020006042">
    <property type="protein sequence ID" value="CAC5399496.1"/>
    <property type="molecule type" value="Genomic_DNA"/>
</dbReference>